<keyword evidence="2" id="KW-0813">Transport</keyword>
<dbReference type="InterPro" id="IPR011527">
    <property type="entry name" value="ABC1_TM_dom"/>
</dbReference>
<keyword evidence="3" id="KW-1003">Cell membrane</keyword>
<dbReference type="AlphaFoldDB" id="A0A1N6FHQ1"/>
<dbReference type="SUPFAM" id="SSF90123">
    <property type="entry name" value="ABC transporter transmembrane region"/>
    <property type="match status" value="1"/>
</dbReference>
<dbReference type="FunFam" id="3.40.50.300:FF:000854">
    <property type="entry name" value="Multidrug ABC transporter ATP-binding protein"/>
    <property type="match status" value="1"/>
</dbReference>
<dbReference type="PROSITE" id="PS00211">
    <property type="entry name" value="ABC_TRANSPORTER_1"/>
    <property type="match status" value="1"/>
</dbReference>
<keyword evidence="8 10" id="KW-0472">Membrane</keyword>
<keyword evidence="4 10" id="KW-0812">Transmembrane</keyword>
<dbReference type="InterPro" id="IPR017871">
    <property type="entry name" value="ABC_transporter-like_CS"/>
</dbReference>
<evidence type="ECO:0000256" key="9">
    <source>
        <dbReference type="SAM" id="MobiDB-lite"/>
    </source>
</evidence>
<dbReference type="PROSITE" id="PS50893">
    <property type="entry name" value="ABC_TRANSPORTER_2"/>
    <property type="match status" value="1"/>
</dbReference>
<keyword evidence="14" id="KW-1185">Reference proteome</keyword>
<reference evidence="14" key="1">
    <citation type="submission" date="2016-11" db="EMBL/GenBank/DDBJ databases">
        <authorList>
            <person name="Varghese N."/>
            <person name="Submissions S."/>
        </authorList>
    </citation>
    <scope>NUCLEOTIDE SEQUENCE [LARGE SCALE GENOMIC DNA]</scope>
    <source>
        <strain evidence="14">DSM 8595</strain>
    </source>
</reference>
<gene>
    <name evidence="13" type="ORF">SAMN05443544_2053</name>
</gene>
<dbReference type="Proteomes" id="UP000184699">
    <property type="component" value="Unassembled WGS sequence"/>
</dbReference>
<evidence type="ECO:0000313" key="13">
    <source>
        <dbReference type="EMBL" id="SIN94811.1"/>
    </source>
</evidence>
<evidence type="ECO:0000256" key="7">
    <source>
        <dbReference type="ARBA" id="ARBA00022989"/>
    </source>
</evidence>
<evidence type="ECO:0000256" key="6">
    <source>
        <dbReference type="ARBA" id="ARBA00022840"/>
    </source>
</evidence>
<evidence type="ECO:0000256" key="5">
    <source>
        <dbReference type="ARBA" id="ARBA00022741"/>
    </source>
</evidence>
<dbReference type="GO" id="GO:0005886">
    <property type="term" value="C:plasma membrane"/>
    <property type="evidence" value="ECO:0007669"/>
    <property type="project" value="UniProtKB-SubCell"/>
</dbReference>
<sequence length="633" mass="68610">MSVSLQTPTAPDAPEPASQPPRLGTVRALWRLREYAGPAMPAFAGSMAAALVAQLIALTIPQVLQQIVDGPLANQEADAVIPLALLVFVLGAVEAILFAVRRWLVVGPGTKVEARMRNALYAKLQDLPVSFHDRWPSGQLLSRAVSDLGLIRRWLSFGLVLTGANVVIIVVGVGILMSMNWFLGLIFLVCSLPLWWAGWRFEGRYSEMSRLSQDQAGDLATAVEESVHGIRVLKAFGRGKHALSTFRAQAESLRSTEIEKARLDANIWVWIMVVPAIALSLCLVVGVWLASQGQLSVGELVAFFATATVLAWPIESIGFMLAFALDARTATDRYFDILDSENTIVDPAEPRTLERPRGELAFSDVHFRYQDSPERFGDLLDGVDLVLEPGETMALVGLTGCGKTTMTALTTRLYDVTAGSVTLDGVDVRAFSRDELRTHIAMAFEDATLFSASVRDNVLLGRPELAGDEPAVRAEADRVLDEALRIAQAGFVYDLPDGLDTKVGEEGMSLSGGQRQRLALARAVAAKPAVLVLDDPLSALDVATEARVEAELRSVLASTTALIVAHRPSTVMLADRVALLEHGRVTAVGTHSELLRESEHYRFVITSLEDDERRSTGVDAVDVDTTIREEAAS</sequence>
<feature type="transmembrane region" description="Helical" evidence="10">
    <location>
        <begin position="80"/>
        <end position="100"/>
    </location>
</feature>
<dbReference type="CDD" id="cd18543">
    <property type="entry name" value="ABC_6TM_Rv0194_D1_like"/>
    <property type="match status" value="1"/>
</dbReference>
<dbReference type="GO" id="GO:0005524">
    <property type="term" value="F:ATP binding"/>
    <property type="evidence" value="ECO:0007669"/>
    <property type="project" value="UniProtKB-KW"/>
</dbReference>
<keyword evidence="7 10" id="KW-1133">Transmembrane helix</keyword>
<evidence type="ECO:0000256" key="10">
    <source>
        <dbReference type="SAM" id="Phobius"/>
    </source>
</evidence>
<feature type="domain" description="ABC transporter" evidence="11">
    <location>
        <begin position="360"/>
        <end position="607"/>
    </location>
</feature>
<feature type="transmembrane region" description="Helical" evidence="10">
    <location>
        <begin position="39"/>
        <end position="60"/>
    </location>
</feature>
<feature type="transmembrane region" description="Helical" evidence="10">
    <location>
        <begin position="154"/>
        <end position="175"/>
    </location>
</feature>
<feature type="transmembrane region" description="Helical" evidence="10">
    <location>
        <begin position="267"/>
        <end position="289"/>
    </location>
</feature>
<evidence type="ECO:0000256" key="2">
    <source>
        <dbReference type="ARBA" id="ARBA00022448"/>
    </source>
</evidence>
<accession>A0A1N6FHQ1</accession>
<dbReference type="PANTHER" id="PTHR43394:SF1">
    <property type="entry name" value="ATP-BINDING CASSETTE SUB-FAMILY B MEMBER 10, MITOCHONDRIAL"/>
    <property type="match status" value="1"/>
</dbReference>
<dbReference type="STRING" id="232089.SAMN05443544_2053"/>
<evidence type="ECO:0000259" key="11">
    <source>
        <dbReference type="PROSITE" id="PS50893"/>
    </source>
</evidence>
<organism evidence="13 14">
    <name type="scientific">Agromyces cerinus subsp. cerinus</name>
    <dbReference type="NCBI Taxonomy" id="232089"/>
    <lineage>
        <taxon>Bacteria</taxon>
        <taxon>Bacillati</taxon>
        <taxon>Actinomycetota</taxon>
        <taxon>Actinomycetes</taxon>
        <taxon>Micrococcales</taxon>
        <taxon>Microbacteriaceae</taxon>
        <taxon>Agromyces</taxon>
    </lineage>
</organism>
<dbReference type="SMART" id="SM00382">
    <property type="entry name" value="AAA"/>
    <property type="match status" value="1"/>
</dbReference>
<dbReference type="InterPro" id="IPR036640">
    <property type="entry name" value="ABC1_TM_sf"/>
</dbReference>
<feature type="transmembrane region" description="Helical" evidence="10">
    <location>
        <begin position="181"/>
        <end position="201"/>
    </location>
</feature>
<dbReference type="GO" id="GO:0015421">
    <property type="term" value="F:ABC-type oligopeptide transporter activity"/>
    <property type="evidence" value="ECO:0007669"/>
    <property type="project" value="TreeGrafter"/>
</dbReference>
<dbReference type="InterPro" id="IPR003439">
    <property type="entry name" value="ABC_transporter-like_ATP-bd"/>
</dbReference>
<dbReference type="Gene3D" id="1.20.1560.10">
    <property type="entry name" value="ABC transporter type 1, transmembrane domain"/>
    <property type="match status" value="1"/>
</dbReference>
<feature type="domain" description="ABC transmembrane type-1" evidence="12">
    <location>
        <begin position="44"/>
        <end position="326"/>
    </location>
</feature>
<comment type="subcellular location">
    <subcellularLocation>
        <location evidence="1">Cell membrane</location>
        <topology evidence="1">Multi-pass membrane protein</topology>
    </subcellularLocation>
</comment>
<dbReference type="EMBL" id="FSRJ01000002">
    <property type="protein sequence ID" value="SIN94811.1"/>
    <property type="molecule type" value="Genomic_DNA"/>
</dbReference>
<dbReference type="Pfam" id="PF00005">
    <property type="entry name" value="ABC_tran"/>
    <property type="match status" value="1"/>
</dbReference>
<keyword evidence="5" id="KW-0547">Nucleotide-binding</keyword>
<dbReference type="InterPro" id="IPR027417">
    <property type="entry name" value="P-loop_NTPase"/>
</dbReference>
<evidence type="ECO:0000256" key="8">
    <source>
        <dbReference type="ARBA" id="ARBA00023136"/>
    </source>
</evidence>
<dbReference type="InterPro" id="IPR039421">
    <property type="entry name" value="Type_1_exporter"/>
</dbReference>
<dbReference type="Pfam" id="PF00664">
    <property type="entry name" value="ABC_membrane"/>
    <property type="match status" value="1"/>
</dbReference>
<dbReference type="PROSITE" id="PS50929">
    <property type="entry name" value="ABC_TM1F"/>
    <property type="match status" value="1"/>
</dbReference>
<proteinExistence type="predicted"/>
<dbReference type="InterPro" id="IPR003593">
    <property type="entry name" value="AAA+_ATPase"/>
</dbReference>
<dbReference type="PANTHER" id="PTHR43394">
    <property type="entry name" value="ATP-DEPENDENT PERMEASE MDL1, MITOCHONDRIAL"/>
    <property type="match status" value="1"/>
</dbReference>
<evidence type="ECO:0000256" key="3">
    <source>
        <dbReference type="ARBA" id="ARBA00022475"/>
    </source>
</evidence>
<dbReference type="SUPFAM" id="SSF52540">
    <property type="entry name" value="P-loop containing nucleoside triphosphate hydrolases"/>
    <property type="match status" value="1"/>
</dbReference>
<dbReference type="Gene3D" id="3.40.50.300">
    <property type="entry name" value="P-loop containing nucleotide triphosphate hydrolases"/>
    <property type="match status" value="1"/>
</dbReference>
<dbReference type="GO" id="GO:0016887">
    <property type="term" value="F:ATP hydrolysis activity"/>
    <property type="evidence" value="ECO:0007669"/>
    <property type="project" value="InterPro"/>
</dbReference>
<protein>
    <submittedName>
        <fullName evidence="13">ATP-binding cassette, subfamily B</fullName>
    </submittedName>
</protein>
<feature type="region of interest" description="Disordered" evidence="9">
    <location>
        <begin position="1"/>
        <end position="21"/>
    </location>
</feature>
<evidence type="ECO:0000313" key="14">
    <source>
        <dbReference type="Proteomes" id="UP000184699"/>
    </source>
</evidence>
<keyword evidence="6 13" id="KW-0067">ATP-binding</keyword>
<evidence type="ECO:0000256" key="1">
    <source>
        <dbReference type="ARBA" id="ARBA00004651"/>
    </source>
</evidence>
<evidence type="ECO:0000259" key="12">
    <source>
        <dbReference type="PROSITE" id="PS50929"/>
    </source>
</evidence>
<feature type="transmembrane region" description="Helical" evidence="10">
    <location>
        <begin position="301"/>
        <end position="325"/>
    </location>
</feature>
<evidence type="ECO:0000256" key="4">
    <source>
        <dbReference type="ARBA" id="ARBA00022692"/>
    </source>
</evidence>
<name>A0A1N6FHQ1_9MICO</name>